<dbReference type="AlphaFoldDB" id="A0A1V3XK99"/>
<dbReference type="EMBL" id="MVBM01000002">
    <property type="protein sequence ID" value="OOK78891.1"/>
    <property type="molecule type" value="Genomic_DNA"/>
</dbReference>
<evidence type="ECO:0000313" key="3">
    <source>
        <dbReference type="Proteomes" id="UP000188532"/>
    </source>
</evidence>
<organism evidence="1 4">
    <name type="scientific">Mycobacterium kansasii</name>
    <dbReference type="NCBI Taxonomy" id="1768"/>
    <lineage>
        <taxon>Bacteria</taxon>
        <taxon>Bacillati</taxon>
        <taxon>Actinomycetota</taxon>
        <taxon>Actinomycetes</taxon>
        <taxon>Mycobacteriales</taxon>
        <taxon>Mycobacteriaceae</taxon>
        <taxon>Mycobacterium</taxon>
    </lineage>
</organism>
<evidence type="ECO:0000313" key="2">
    <source>
        <dbReference type="EMBL" id="OOK80449.1"/>
    </source>
</evidence>
<gene>
    <name evidence="2" type="ORF">BZL29_2517</name>
    <name evidence="1" type="ORF">BZL30_2545</name>
</gene>
<reference evidence="3 4" key="1">
    <citation type="submission" date="2017-02" db="EMBL/GenBank/DDBJ databases">
        <title>Complete genome sequences of Mycobacterium kansasii strains isolated from rhesus macaques.</title>
        <authorList>
            <person name="Panda A."/>
            <person name="Nagaraj S."/>
            <person name="Zhao X."/>
            <person name="Tettelin H."/>
            <person name="Detolla L.J."/>
        </authorList>
    </citation>
    <scope>NUCLEOTIDE SEQUENCE [LARGE SCALE GENOMIC DNA]</scope>
    <source>
        <strain evidence="2 3">11-3469</strain>
        <strain evidence="1 4">11-3813</strain>
    </source>
</reference>
<dbReference type="EMBL" id="MVBN01000002">
    <property type="protein sequence ID" value="OOK80449.1"/>
    <property type="molecule type" value="Genomic_DNA"/>
</dbReference>
<name>A0A1V3XK99_MYCKA</name>
<protein>
    <submittedName>
        <fullName evidence="1">Uncharacterized protein</fullName>
    </submittedName>
</protein>
<accession>A0A1V3XK99</accession>
<dbReference type="Proteomes" id="UP000189229">
    <property type="component" value="Unassembled WGS sequence"/>
</dbReference>
<comment type="caution">
    <text evidence="1">The sequence shown here is derived from an EMBL/GenBank/DDBJ whole genome shotgun (WGS) entry which is preliminary data.</text>
</comment>
<proteinExistence type="predicted"/>
<evidence type="ECO:0000313" key="4">
    <source>
        <dbReference type="Proteomes" id="UP000189229"/>
    </source>
</evidence>
<dbReference type="Proteomes" id="UP000188532">
    <property type="component" value="Unassembled WGS sequence"/>
</dbReference>
<sequence length="37" mass="3935">MSLIAAHEDGMACGREATCRMSMSPAPVRFAGRGLRP</sequence>
<evidence type="ECO:0000313" key="1">
    <source>
        <dbReference type="EMBL" id="OOK78891.1"/>
    </source>
</evidence>